<dbReference type="Pfam" id="PF01966">
    <property type="entry name" value="HD"/>
    <property type="match status" value="1"/>
</dbReference>
<dbReference type="InterPro" id="IPR006674">
    <property type="entry name" value="HD_domain"/>
</dbReference>
<reference evidence="2" key="1">
    <citation type="submission" date="2020-10" db="EMBL/GenBank/DDBJ databases">
        <authorList>
            <person name="Gilroy R."/>
        </authorList>
    </citation>
    <scope>NUCLEOTIDE SEQUENCE</scope>
    <source>
        <strain evidence="2">3924</strain>
    </source>
</reference>
<comment type="caution">
    <text evidence="2">The sequence shown here is derived from an EMBL/GenBank/DDBJ whole genome shotgun (WGS) entry which is preliminary data.</text>
</comment>
<dbReference type="EMBL" id="JADIMV010000043">
    <property type="protein sequence ID" value="MBO8439461.1"/>
    <property type="molecule type" value="Genomic_DNA"/>
</dbReference>
<dbReference type="PANTHER" id="PTHR35795">
    <property type="entry name" value="SLR1885 PROTEIN"/>
    <property type="match status" value="1"/>
</dbReference>
<feature type="domain" description="HD" evidence="1">
    <location>
        <begin position="22"/>
        <end position="140"/>
    </location>
</feature>
<dbReference type="InterPro" id="IPR006675">
    <property type="entry name" value="HDIG_dom"/>
</dbReference>
<gene>
    <name evidence="2" type="ORF">IAC51_02305</name>
</gene>
<dbReference type="InterPro" id="IPR051094">
    <property type="entry name" value="Diverse_Catalytic_Enzymes"/>
</dbReference>
<dbReference type="Gene3D" id="1.10.3210.10">
    <property type="entry name" value="Hypothetical protein af1432"/>
    <property type="match status" value="1"/>
</dbReference>
<dbReference type="PANTHER" id="PTHR35795:SF1">
    <property type="entry name" value="BIS(5'-NUCLEOSYL)-TETRAPHOSPHATASE, SYMMETRICAL"/>
    <property type="match status" value="1"/>
</dbReference>
<dbReference type="CDD" id="cd00077">
    <property type="entry name" value="HDc"/>
    <property type="match status" value="1"/>
</dbReference>
<proteinExistence type="predicted"/>
<evidence type="ECO:0000313" key="2">
    <source>
        <dbReference type="EMBL" id="MBO8439461.1"/>
    </source>
</evidence>
<dbReference type="NCBIfam" id="TIGR00277">
    <property type="entry name" value="HDIG"/>
    <property type="match status" value="1"/>
</dbReference>
<dbReference type="AlphaFoldDB" id="A0A940DJ63"/>
<reference evidence="2" key="2">
    <citation type="journal article" date="2021" name="PeerJ">
        <title>Extensive microbial diversity within the chicken gut microbiome revealed by metagenomics and culture.</title>
        <authorList>
            <person name="Gilroy R."/>
            <person name="Ravi A."/>
            <person name="Getino M."/>
            <person name="Pursley I."/>
            <person name="Horton D.L."/>
            <person name="Alikhan N.F."/>
            <person name="Baker D."/>
            <person name="Gharbi K."/>
            <person name="Hall N."/>
            <person name="Watson M."/>
            <person name="Adriaenssens E.M."/>
            <person name="Foster-Nyarko E."/>
            <person name="Jarju S."/>
            <person name="Secka A."/>
            <person name="Antonio M."/>
            <person name="Oren A."/>
            <person name="Chaudhuri R.R."/>
            <person name="La Ragione R."/>
            <person name="Hildebrand F."/>
            <person name="Pallen M.J."/>
        </authorList>
    </citation>
    <scope>NUCLEOTIDE SEQUENCE</scope>
    <source>
        <strain evidence="2">3924</strain>
    </source>
</reference>
<sequence>MNPYEVIYRYYKKESRLCDILLRHSESVMRKAVDIVLRNPELKADLEFVAEASLLHDIGIFMTDAEGIMCFGNRPYIEHGYLGAELMRLEGYPRHALVCERHTGTGLTKEQIESNGWNIPHRDMVPVSVEEQIICYADKFFSKTRLDEEYTTDTARKKLEKFGEEGLRRFDRWTVMFG</sequence>
<protein>
    <submittedName>
        <fullName evidence="2">HDIG domain-containing protein</fullName>
    </submittedName>
</protein>
<accession>A0A940DJ63</accession>
<dbReference type="SUPFAM" id="SSF109604">
    <property type="entry name" value="HD-domain/PDEase-like"/>
    <property type="match status" value="1"/>
</dbReference>
<dbReference type="Proteomes" id="UP000712007">
    <property type="component" value="Unassembled WGS sequence"/>
</dbReference>
<evidence type="ECO:0000259" key="1">
    <source>
        <dbReference type="Pfam" id="PF01966"/>
    </source>
</evidence>
<name>A0A940DJ63_9BACT</name>
<organism evidence="2 3">
    <name type="scientific">Candidatus Aphodosoma intestinipullorum</name>
    <dbReference type="NCBI Taxonomy" id="2840674"/>
    <lineage>
        <taxon>Bacteria</taxon>
        <taxon>Pseudomonadati</taxon>
        <taxon>Bacteroidota</taxon>
        <taxon>Bacteroidia</taxon>
        <taxon>Bacteroidales</taxon>
        <taxon>Candidatus Aphodosoma</taxon>
    </lineage>
</organism>
<evidence type="ECO:0000313" key="3">
    <source>
        <dbReference type="Proteomes" id="UP000712007"/>
    </source>
</evidence>
<dbReference type="InterPro" id="IPR003607">
    <property type="entry name" value="HD/PDEase_dom"/>
</dbReference>